<gene>
    <name evidence="6" type="ORF">RBB81_21400</name>
</gene>
<dbReference type="FunFam" id="3.40.605.10:FF:000001">
    <property type="entry name" value="Aldehyde dehydrogenase 1"/>
    <property type="match status" value="1"/>
</dbReference>
<evidence type="ECO:0000256" key="1">
    <source>
        <dbReference type="ARBA" id="ARBA00009986"/>
    </source>
</evidence>
<dbReference type="InterPro" id="IPR015590">
    <property type="entry name" value="Aldehyde_DH_dom"/>
</dbReference>
<keyword evidence="2 4" id="KW-0560">Oxidoreductase</keyword>
<feature type="active site" evidence="3">
    <location>
        <position position="273"/>
    </location>
</feature>
<dbReference type="PROSITE" id="PS00687">
    <property type="entry name" value="ALDEHYDE_DEHYDR_GLU"/>
    <property type="match status" value="1"/>
</dbReference>
<sequence>MTTVQMQVPTQDFHQQASALRPETRMVIDGKLVDAISGQRFETVNPANDETLASVPMGGVEDVDLAVTSARAAFRAGVWSRLEPRARMQVMYRMADLITENALRLGLMDSVNVGKPIADMLNANGDVAAAALTFRFFGEAIDKVEGVVTTTAPNAFHYIVRQPIGVVACIAPWNYPLLIAAWKVAPALAIGNSVILKPAQISPFSATLLGQLFLEAGGPPGVLNIVHGTGGTVGKALALHPDVNKISFTGSTDVGKMMMVYSGQSNLKRVTVETGGKSPQIITANVPDLDVAVEYAVNGIYGNKGEMCSAGSRLLVDASIHDDFVERFKARTRQTVLIGDPLDTATTMGPLASRNQQTSVLSEINLATQEGAKLVLGGQTPEGFDHGAYVEPTLFTGVNNGMRIAREEVFGPVATVLPFETIDEAVAIANDSIYGLSASVWTSDVTTAHKVARDLEAGVVWVNCYDLGDMTQPWGGFKQSGIGRDKCLDTLNAVSESKSVWINLD</sequence>
<dbReference type="Gene3D" id="3.40.605.10">
    <property type="entry name" value="Aldehyde Dehydrogenase, Chain A, domain 1"/>
    <property type="match status" value="1"/>
</dbReference>
<dbReference type="SUPFAM" id="SSF53720">
    <property type="entry name" value="ALDH-like"/>
    <property type="match status" value="1"/>
</dbReference>
<dbReference type="KEGG" id="tgi:RBB81_21400"/>
<dbReference type="PROSITE" id="PS00070">
    <property type="entry name" value="ALDEHYDE_DEHYDR_CYS"/>
    <property type="match status" value="1"/>
</dbReference>
<dbReference type="AlphaFoldDB" id="A0AAU7Z0Q3"/>
<feature type="domain" description="Aldehyde dehydrogenase" evidence="5">
    <location>
        <begin position="37"/>
        <end position="500"/>
    </location>
</feature>
<reference evidence="6" key="1">
    <citation type="submission" date="2023-08" db="EMBL/GenBank/DDBJ databases">
        <authorList>
            <person name="Messyasz A."/>
            <person name="Mannisto M.K."/>
            <person name="Kerkhof L.J."/>
            <person name="Haggblom M."/>
        </authorList>
    </citation>
    <scope>NUCLEOTIDE SEQUENCE</scope>
    <source>
        <strain evidence="6">M8UP39</strain>
    </source>
</reference>
<accession>A0AAU7Z0Q3</accession>
<evidence type="ECO:0000256" key="2">
    <source>
        <dbReference type="ARBA" id="ARBA00023002"/>
    </source>
</evidence>
<evidence type="ECO:0000256" key="4">
    <source>
        <dbReference type="RuleBase" id="RU003345"/>
    </source>
</evidence>
<dbReference type="Gene3D" id="3.40.309.10">
    <property type="entry name" value="Aldehyde Dehydrogenase, Chain A, domain 2"/>
    <property type="match status" value="1"/>
</dbReference>
<dbReference type="Pfam" id="PF00171">
    <property type="entry name" value="Aldedh"/>
    <property type="match status" value="1"/>
</dbReference>
<dbReference type="InterPro" id="IPR016163">
    <property type="entry name" value="Ald_DH_C"/>
</dbReference>
<dbReference type="InterPro" id="IPR016160">
    <property type="entry name" value="Ald_DH_CS_CYS"/>
</dbReference>
<dbReference type="PANTHER" id="PTHR11699">
    <property type="entry name" value="ALDEHYDE DEHYDROGENASE-RELATED"/>
    <property type="match status" value="1"/>
</dbReference>
<dbReference type="RefSeq" id="WP_353072101.1">
    <property type="nucleotide sequence ID" value="NZ_CP132938.1"/>
</dbReference>
<organism evidence="6">
    <name type="scientific">Tunturiibacter gelidiferens</name>
    <dbReference type="NCBI Taxonomy" id="3069689"/>
    <lineage>
        <taxon>Bacteria</taxon>
        <taxon>Pseudomonadati</taxon>
        <taxon>Acidobacteriota</taxon>
        <taxon>Terriglobia</taxon>
        <taxon>Terriglobales</taxon>
        <taxon>Acidobacteriaceae</taxon>
        <taxon>Tunturiibacter</taxon>
    </lineage>
</organism>
<proteinExistence type="inferred from homology"/>
<dbReference type="GO" id="GO:0004030">
    <property type="term" value="F:aldehyde dehydrogenase [NAD(P)+] activity"/>
    <property type="evidence" value="ECO:0007669"/>
    <property type="project" value="UniProtKB-ARBA"/>
</dbReference>
<evidence type="ECO:0000256" key="3">
    <source>
        <dbReference type="PROSITE-ProRule" id="PRU10007"/>
    </source>
</evidence>
<name>A0AAU7Z0Q3_9BACT</name>
<dbReference type="InterPro" id="IPR016161">
    <property type="entry name" value="Ald_DH/histidinol_DH"/>
</dbReference>
<protein>
    <submittedName>
        <fullName evidence="6">Aldehyde dehydrogenase family protein</fullName>
    </submittedName>
</protein>
<evidence type="ECO:0000313" key="6">
    <source>
        <dbReference type="EMBL" id="XCB22106.1"/>
    </source>
</evidence>
<comment type="similarity">
    <text evidence="1 4">Belongs to the aldehyde dehydrogenase family.</text>
</comment>
<dbReference type="EMBL" id="CP132938">
    <property type="protein sequence ID" value="XCB22106.1"/>
    <property type="molecule type" value="Genomic_DNA"/>
</dbReference>
<evidence type="ECO:0000259" key="5">
    <source>
        <dbReference type="Pfam" id="PF00171"/>
    </source>
</evidence>
<reference evidence="6" key="2">
    <citation type="journal article" date="2024" name="Environ. Microbiol.">
        <title>Genome analysis and description of Tunturibacter gen. nov. expands the diversity of Terriglobia in tundra soils.</title>
        <authorList>
            <person name="Messyasz A."/>
            <person name="Mannisto M.K."/>
            <person name="Kerkhof L.J."/>
            <person name="Haggblom M.M."/>
        </authorList>
    </citation>
    <scope>NUCLEOTIDE SEQUENCE</scope>
    <source>
        <strain evidence="6">M8UP39</strain>
    </source>
</reference>
<dbReference type="FunFam" id="3.40.309.10:FF:000012">
    <property type="entry name" value="Betaine aldehyde dehydrogenase"/>
    <property type="match status" value="1"/>
</dbReference>
<dbReference type="InterPro" id="IPR029510">
    <property type="entry name" value="Ald_DH_CS_GLU"/>
</dbReference>
<dbReference type="InterPro" id="IPR016162">
    <property type="entry name" value="Ald_DH_N"/>
</dbReference>